<reference evidence="2" key="1">
    <citation type="journal article" date="2023" name="G3 (Bethesda)">
        <title>A reference genome for the long-term kleptoplast-retaining sea slug Elysia crispata morphotype clarki.</title>
        <authorList>
            <person name="Eastman K.E."/>
            <person name="Pendleton A.L."/>
            <person name="Shaikh M.A."/>
            <person name="Suttiyut T."/>
            <person name="Ogas R."/>
            <person name="Tomko P."/>
            <person name="Gavelis G."/>
            <person name="Widhalm J.R."/>
            <person name="Wisecaver J.H."/>
        </authorList>
    </citation>
    <scope>NUCLEOTIDE SEQUENCE</scope>
    <source>
        <strain evidence="2">ECLA1</strain>
    </source>
</reference>
<comment type="caution">
    <text evidence="2">The sequence shown here is derived from an EMBL/GenBank/DDBJ whole genome shotgun (WGS) entry which is preliminary data.</text>
</comment>
<dbReference type="EMBL" id="JAWDGP010004277">
    <property type="protein sequence ID" value="KAK3765767.1"/>
    <property type="molecule type" value="Genomic_DNA"/>
</dbReference>
<dbReference type="Proteomes" id="UP001283361">
    <property type="component" value="Unassembled WGS sequence"/>
</dbReference>
<proteinExistence type="predicted"/>
<sequence length="122" mass="13540">LTGAATKAPQRGFIPSPTSRAPSFEEPINTAVNENTSLMQSTLQNLVKDLVNQLPSYVQDDMDFLRRIHDIKTTGALPPDTLLCTIDVGTLYTNIPQEDRCKNTIPTVPMAAFRWPKNSVIR</sequence>
<protein>
    <submittedName>
        <fullName evidence="2">Uncharacterized protein</fullName>
    </submittedName>
</protein>
<feature type="non-terminal residue" evidence="2">
    <location>
        <position position="1"/>
    </location>
</feature>
<dbReference type="AlphaFoldDB" id="A0AAE1DCV4"/>
<evidence type="ECO:0000313" key="3">
    <source>
        <dbReference type="Proteomes" id="UP001283361"/>
    </source>
</evidence>
<evidence type="ECO:0000313" key="2">
    <source>
        <dbReference type="EMBL" id="KAK3765767.1"/>
    </source>
</evidence>
<gene>
    <name evidence="2" type="ORF">RRG08_026238</name>
</gene>
<organism evidence="2 3">
    <name type="scientific">Elysia crispata</name>
    <name type="common">lettuce slug</name>
    <dbReference type="NCBI Taxonomy" id="231223"/>
    <lineage>
        <taxon>Eukaryota</taxon>
        <taxon>Metazoa</taxon>
        <taxon>Spiralia</taxon>
        <taxon>Lophotrochozoa</taxon>
        <taxon>Mollusca</taxon>
        <taxon>Gastropoda</taxon>
        <taxon>Heterobranchia</taxon>
        <taxon>Euthyneura</taxon>
        <taxon>Panpulmonata</taxon>
        <taxon>Sacoglossa</taxon>
        <taxon>Placobranchoidea</taxon>
        <taxon>Plakobranchidae</taxon>
        <taxon>Elysia</taxon>
    </lineage>
</organism>
<keyword evidence="3" id="KW-1185">Reference proteome</keyword>
<accession>A0AAE1DCV4</accession>
<name>A0AAE1DCV4_9GAST</name>
<feature type="region of interest" description="Disordered" evidence="1">
    <location>
        <begin position="1"/>
        <end position="24"/>
    </location>
</feature>
<evidence type="ECO:0000256" key="1">
    <source>
        <dbReference type="SAM" id="MobiDB-lite"/>
    </source>
</evidence>